<dbReference type="GO" id="GO:0005886">
    <property type="term" value="C:plasma membrane"/>
    <property type="evidence" value="ECO:0007669"/>
    <property type="project" value="UniProtKB-SubCell"/>
</dbReference>
<proteinExistence type="inferred from homology"/>
<dbReference type="RefSeq" id="WP_097160277.1">
    <property type="nucleotide sequence ID" value="NZ_JBEPMQ010000014.1"/>
</dbReference>
<comment type="function">
    <text evidence="1">Catalyzes the sodium-dependent transport of glutamate.</text>
</comment>
<keyword evidence="1" id="KW-0915">Sodium</keyword>
<dbReference type="OrthoDB" id="4921038at2"/>
<name>A0A285D603_9BACI</name>
<sequence>MNISLDQVNTLFLAVALLLAGSYLTRKIGFLNRFCIPAPVVGGFLFAIIVTILKGLNLVEIKMDTSLQSMFMLAFFTTVGLGASFSLVKKGGKLLVIYWLICGFLAFLQNTIGVSLAQLLGIHPLLGVMAGAVSMEGGHGGAAAFGKTIEDLGVDSAITVGMAAATLGLIAGGLVGGPVSKYLITKYNLKPIETDNGKELEELEKAFKEESNLTSSTFITQVFLITLCMSLGVLLGTYFSKLTGFALPGYVGAMFVAIIVRNLMEAFKMPHFNLKTTNIIGDVSLGIFLSMALMSIQLWEIVDLALPIFAIIVVQVVAMILLTIFVAFRLLGKNFDAAIMVGGLAGHGLGATPNAIANMDAVTKKYGPSKKAFLIIPIVGAFLVDALYIPIIVGFINFFS</sequence>
<keyword evidence="1" id="KW-1133">Transmembrane helix</keyword>
<feature type="transmembrane region" description="Helical" evidence="1">
    <location>
        <begin position="218"/>
        <end position="239"/>
    </location>
</feature>
<evidence type="ECO:0000313" key="3">
    <source>
        <dbReference type="EMBL" id="SNX75105.1"/>
    </source>
</evidence>
<dbReference type="InterPro" id="IPR004445">
    <property type="entry name" value="GltS"/>
</dbReference>
<feature type="transmembrane region" description="Helical" evidence="1">
    <location>
        <begin position="245"/>
        <end position="264"/>
    </location>
</feature>
<comment type="similarity">
    <text evidence="1">Belongs to the glutamate:Na(+) symporter (ESS) (TC 2.A.27) family.</text>
</comment>
<keyword evidence="1" id="KW-0812">Transmembrane</keyword>
<dbReference type="HAMAP" id="MF_02062">
    <property type="entry name" value="GltS"/>
    <property type="match status" value="1"/>
</dbReference>
<keyword evidence="4" id="KW-1185">Reference proteome</keyword>
<keyword evidence="1" id="KW-0472">Membrane</keyword>
<feature type="transmembrane region" description="Helical" evidence="1">
    <location>
        <begin position="95"/>
        <end position="120"/>
    </location>
</feature>
<dbReference type="PANTHER" id="PTHR36178">
    <property type="entry name" value="SLR0625 PROTEIN"/>
    <property type="match status" value="1"/>
</dbReference>
<organism evidence="3 4">
    <name type="scientific">Bacillus oleivorans</name>
    <dbReference type="NCBI Taxonomy" id="1448271"/>
    <lineage>
        <taxon>Bacteria</taxon>
        <taxon>Bacillati</taxon>
        <taxon>Bacillota</taxon>
        <taxon>Bacilli</taxon>
        <taxon>Bacillales</taxon>
        <taxon>Bacillaceae</taxon>
        <taxon>Bacillus</taxon>
    </lineage>
</organism>
<dbReference type="AlphaFoldDB" id="A0A285D603"/>
<feature type="transmembrane region" description="Helical" evidence="1">
    <location>
        <begin position="6"/>
        <end position="24"/>
    </location>
</feature>
<evidence type="ECO:0000313" key="4">
    <source>
        <dbReference type="Proteomes" id="UP000219546"/>
    </source>
</evidence>
<comment type="subcellular location">
    <subcellularLocation>
        <location evidence="1">Cell membrane</location>
        <topology evidence="1">Multi-pass membrane protein</topology>
    </subcellularLocation>
</comment>
<feature type="transmembrane region" description="Helical" evidence="1">
    <location>
        <begin position="68"/>
        <end position="88"/>
    </location>
</feature>
<dbReference type="Pfam" id="PF03616">
    <property type="entry name" value="Glt_symporter"/>
    <property type="match status" value="1"/>
</dbReference>
<keyword evidence="1" id="KW-0029">Amino-acid transport</keyword>
<evidence type="ECO:0000256" key="2">
    <source>
        <dbReference type="NCBIfam" id="TIGR00210"/>
    </source>
</evidence>
<protein>
    <recommendedName>
        <fullName evidence="1 2">Sodium/glutamate symporter</fullName>
    </recommendedName>
</protein>
<keyword evidence="1" id="KW-0406">Ion transport</keyword>
<dbReference type="GO" id="GO:0015813">
    <property type="term" value="P:L-glutamate transmembrane transport"/>
    <property type="evidence" value="ECO:0007669"/>
    <property type="project" value="UniProtKB-UniRule"/>
</dbReference>
<keyword evidence="1" id="KW-1003">Cell membrane</keyword>
<feature type="transmembrane region" description="Helical" evidence="1">
    <location>
        <begin position="157"/>
        <end position="177"/>
    </location>
</feature>
<feature type="transmembrane region" description="Helical" evidence="1">
    <location>
        <begin position="373"/>
        <end position="399"/>
    </location>
</feature>
<gene>
    <name evidence="3" type="ORF">SAMN05877753_1112</name>
</gene>
<feature type="transmembrane region" description="Helical" evidence="1">
    <location>
        <begin position="305"/>
        <end position="331"/>
    </location>
</feature>
<dbReference type="GO" id="GO:0015501">
    <property type="term" value="F:glutamate:sodium symporter activity"/>
    <property type="evidence" value="ECO:0007669"/>
    <property type="project" value="UniProtKB-UniRule"/>
</dbReference>
<dbReference type="Proteomes" id="UP000219546">
    <property type="component" value="Unassembled WGS sequence"/>
</dbReference>
<feature type="transmembrane region" description="Helical" evidence="1">
    <location>
        <begin position="276"/>
        <end position="299"/>
    </location>
</feature>
<evidence type="ECO:0000256" key="1">
    <source>
        <dbReference type="HAMAP-Rule" id="MF_02062"/>
    </source>
</evidence>
<accession>A0A285D603</accession>
<reference evidence="3 4" key="1">
    <citation type="submission" date="2017-08" db="EMBL/GenBank/DDBJ databases">
        <authorList>
            <person name="de Groot N.N."/>
        </authorList>
    </citation>
    <scope>NUCLEOTIDE SEQUENCE [LARGE SCALE GENOMIC DNA]</scope>
    <source>
        <strain evidence="3 4">JC228</strain>
    </source>
</reference>
<dbReference type="NCBIfam" id="TIGR00210">
    <property type="entry name" value="gltS"/>
    <property type="match status" value="1"/>
</dbReference>
<dbReference type="EMBL" id="OAOP01000011">
    <property type="protein sequence ID" value="SNX75105.1"/>
    <property type="molecule type" value="Genomic_DNA"/>
</dbReference>
<feature type="transmembrane region" description="Helical" evidence="1">
    <location>
        <begin position="36"/>
        <end position="56"/>
    </location>
</feature>
<dbReference type="PANTHER" id="PTHR36178:SF1">
    <property type="entry name" value="SODIUM_GLUTAMATE SYMPORTER"/>
    <property type="match status" value="1"/>
</dbReference>
<keyword evidence="1" id="KW-0739">Sodium transport</keyword>
<keyword evidence="1" id="KW-0813">Transport</keyword>
<keyword evidence="1" id="KW-0769">Symport</keyword>